<dbReference type="EMBL" id="QZEY01000008">
    <property type="protein sequence ID" value="RJL30862.1"/>
    <property type="molecule type" value="Genomic_DNA"/>
</dbReference>
<dbReference type="AlphaFoldDB" id="A0A3A4BHX2"/>
<evidence type="ECO:0000256" key="6">
    <source>
        <dbReference type="ARBA" id="ARBA00022840"/>
    </source>
</evidence>
<dbReference type="Gene3D" id="3.30.565.10">
    <property type="entry name" value="Histidine kinase-like ATPase, C-terminal domain"/>
    <property type="match status" value="1"/>
</dbReference>
<accession>A0A3A4BHX2</accession>
<proteinExistence type="predicted"/>
<dbReference type="SMART" id="SM00387">
    <property type="entry name" value="HATPase_c"/>
    <property type="match status" value="1"/>
</dbReference>
<evidence type="ECO:0000256" key="3">
    <source>
        <dbReference type="ARBA" id="ARBA00022679"/>
    </source>
</evidence>
<evidence type="ECO:0000256" key="7">
    <source>
        <dbReference type="SAM" id="MobiDB-lite"/>
    </source>
</evidence>
<keyword evidence="4" id="KW-0547">Nucleotide-binding</keyword>
<dbReference type="InterPro" id="IPR050980">
    <property type="entry name" value="2C_sensor_his_kinase"/>
</dbReference>
<dbReference type="EC" id="2.7.13.3" evidence="2"/>
<keyword evidence="10" id="KW-1185">Reference proteome</keyword>
<dbReference type="PROSITE" id="PS50109">
    <property type="entry name" value="HIS_KIN"/>
    <property type="match status" value="1"/>
</dbReference>
<organism evidence="9 10">
    <name type="scientific">Bailinhaonella thermotolerans</name>
    <dbReference type="NCBI Taxonomy" id="1070861"/>
    <lineage>
        <taxon>Bacteria</taxon>
        <taxon>Bacillati</taxon>
        <taxon>Actinomycetota</taxon>
        <taxon>Actinomycetes</taxon>
        <taxon>Streptosporangiales</taxon>
        <taxon>Streptosporangiaceae</taxon>
        <taxon>Bailinhaonella</taxon>
    </lineage>
</organism>
<dbReference type="GO" id="GO:0004673">
    <property type="term" value="F:protein histidine kinase activity"/>
    <property type="evidence" value="ECO:0007669"/>
    <property type="project" value="UniProtKB-EC"/>
</dbReference>
<dbReference type="PANTHER" id="PTHR44936:SF10">
    <property type="entry name" value="SENSOR PROTEIN RSTB"/>
    <property type="match status" value="1"/>
</dbReference>
<dbReference type="InterPro" id="IPR005467">
    <property type="entry name" value="His_kinase_dom"/>
</dbReference>
<feature type="domain" description="Histidine kinase" evidence="8">
    <location>
        <begin position="53"/>
        <end position="245"/>
    </location>
</feature>
<dbReference type="RefSeq" id="WP_119928285.1">
    <property type="nucleotide sequence ID" value="NZ_QZEY01000008.1"/>
</dbReference>
<dbReference type="Proteomes" id="UP000265768">
    <property type="component" value="Unassembled WGS sequence"/>
</dbReference>
<feature type="compositionally biased region" description="Polar residues" evidence="7">
    <location>
        <begin position="1"/>
        <end position="12"/>
    </location>
</feature>
<gene>
    <name evidence="9" type="ORF">D5H75_21405</name>
</gene>
<dbReference type="OrthoDB" id="3474644at2"/>
<dbReference type="CDD" id="cd00075">
    <property type="entry name" value="HATPase"/>
    <property type="match status" value="1"/>
</dbReference>
<dbReference type="GO" id="GO:0005524">
    <property type="term" value="F:ATP binding"/>
    <property type="evidence" value="ECO:0007669"/>
    <property type="project" value="UniProtKB-KW"/>
</dbReference>
<comment type="catalytic activity">
    <reaction evidence="1">
        <text>ATP + protein L-histidine = ADP + protein N-phospho-L-histidine.</text>
        <dbReference type="EC" id="2.7.13.3"/>
    </reaction>
</comment>
<name>A0A3A4BHX2_9ACTN</name>
<dbReference type="SUPFAM" id="SSF55874">
    <property type="entry name" value="ATPase domain of HSP90 chaperone/DNA topoisomerase II/histidine kinase"/>
    <property type="match status" value="1"/>
</dbReference>
<evidence type="ECO:0000256" key="2">
    <source>
        <dbReference type="ARBA" id="ARBA00012438"/>
    </source>
</evidence>
<evidence type="ECO:0000313" key="10">
    <source>
        <dbReference type="Proteomes" id="UP000265768"/>
    </source>
</evidence>
<dbReference type="InterPro" id="IPR003594">
    <property type="entry name" value="HATPase_dom"/>
</dbReference>
<protein>
    <recommendedName>
        <fullName evidence="2">histidine kinase</fullName>
        <ecNumber evidence="2">2.7.13.3</ecNumber>
    </recommendedName>
</protein>
<keyword evidence="5" id="KW-0418">Kinase</keyword>
<evidence type="ECO:0000313" key="9">
    <source>
        <dbReference type="EMBL" id="RJL30862.1"/>
    </source>
</evidence>
<comment type="caution">
    <text evidence="9">The sequence shown here is derived from an EMBL/GenBank/DDBJ whole genome shotgun (WGS) entry which is preliminary data.</text>
</comment>
<evidence type="ECO:0000256" key="5">
    <source>
        <dbReference type="ARBA" id="ARBA00022777"/>
    </source>
</evidence>
<dbReference type="Pfam" id="PF02518">
    <property type="entry name" value="HATPase_c"/>
    <property type="match status" value="1"/>
</dbReference>
<sequence length="250" mass="26874">MTSEYRTISPVPSTGDGGAPIDSREPAVNGAPAREGDQRGFAPATDANLWRRQIRHDIHHELATIMMLASAVAVSDDVGPESRTRIEQLLGETRWLDQLLRRLDEDVVPDQVGPITERLGVDTLVGEVVDAIKLSRSTRVAYESIPAWAHVDRLAMWRALRNVMDNACRVAGPGGQVTVRVFSERGWTIVQVDDDGPGFGFGSRGMASLGLGIVHEFVSAHGGSLEMRQSELGGACVRIVLPAAPPPAAA</sequence>
<feature type="region of interest" description="Disordered" evidence="7">
    <location>
        <begin position="1"/>
        <end position="44"/>
    </location>
</feature>
<evidence type="ECO:0000256" key="4">
    <source>
        <dbReference type="ARBA" id="ARBA00022741"/>
    </source>
</evidence>
<evidence type="ECO:0000259" key="8">
    <source>
        <dbReference type="PROSITE" id="PS50109"/>
    </source>
</evidence>
<dbReference type="PANTHER" id="PTHR44936">
    <property type="entry name" value="SENSOR PROTEIN CREC"/>
    <property type="match status" value="1"/>
</dbReference>
<keyword evidence="6" id="KW-0067">ATP-binding</keyword>
<dbReference type="InterPro" id="IPR036890">
    <property type="entry name" value="HATPase_C_sf"/>
</dbReference>
<keyword evidence="3" id="KW-0808">Transferase</keyword>
<evidence type="ECO:0000256" key="1">
    <source>
        <dbReference type="ARBA" id="ARBA00000085"/>
    </source>
</evidence>
<reference evidence="9 10" key="1">
    <citation type="submission" date="2018-09" db="EMBL/GenBank/DDBJ databases">
        <title>YIM 75507 draft genome.</title>
        <authorList>
            <person name="Tang S."/>
            <person name="Feng Y."/>
        </authorList>
    </citation>
    <scope>NUCLEOTIDE SEQUENCE [LARGE SCALE GENOMIC DNA]</scope>
    <source>
        <strain evidence="9 10">YIM 75507</strain>
    </source>
</reference>